<organism evidence="1 2">
    <name type="scientific">Dryococelus australis</name>
    <dbReference type="NCBI Taxonomy" id="614101"/>
    <lineage>
        <taxon>Eukaryota</taxon>
        <taxon>Metazoa</taxon>
        <taxon>Ecdysozoa</taxon>
        <taxon>Arthropoda</taxon>
        <taxon>Hexapoda</taxon>
        <taxon>Insecta</taxon>
        <taxon>Pterygota</taxon>
        <taxon>Neoptera</taxon>
        <taxon>Polyneoptera</taxon>
        <taxon>Phasmatodea</taxon>
        <taxon>Verophasmatodea</taxon>
        <taxon>Anareolatae</taxon>
        <taxon>Phasmatidae</taxon>
        <taxon>Eurycanthinae</taxon>
        <taxon>Dryococelus</taxon>
    </lineage>
</organism>
<gene>
    <name evidence="1" type="ORF">PR048_004112</name>
</gene>
<proteinExistence type="predicted"/>
<evidence type="ECO:0000313" key="1">
    <source>
        <dbReference type="EMBL" id="KAJ8891584.1"/>
    </source>
</evidence>
<dbReference type="Proteomes" id="UP001159363">
    <property type="component" value="Chromosome 2"/>
</dbReference>
<sequence length="116" mass="13693">MESGKDVSSLKWNILQAIHMLVLAWNRITPVKVANCFPKDWFPENTQEVGYTKEEEECEAAWVEVKKKFDINETSFSDFVSWTRYLQRTFRLAVMTMTQKRKMRSTVLNATKSVRH</sequence>
<dbReference type="EMBL" id="JARBHB010000002">
    <property type="protein sequence ID" value="KAJ8891584.1"/>
    <property type="molecule type" value="Genomic_DNA"/>
</dbReference>
<protein>
    <submittedName>
        <fullName evidence="1">Uncharacterized protein</fullName>
    </submittedName>
</protein>
<keyword evidence="2" id="KW-1185">Reference proteome</keyword>
<evidence type="ECO:0000313" key="2">
    <source>
        <dbReference type="Proteomes" id="UP001159363"/>
    </source>
</evidence>
<comment type="caution">
    <text evidence="1">The sequence shown here is derived from an EMBL/GenBank/DDBJ whole genome shotgun (WGS) entry which is preliminary data.</text>
</comment>
<reference evidence="1 2" key="1">
    <citation type="submission" date="2023-02" db="EMBL/GenBank/DDBJ databases">
        <title>LHISI_Scaffold_Assembly.</title>
        <authorList>
            <person name="Stuart O.P."/>
            <person name="Cleave R."/>
            <person name="Magrath M.J.L."/>
            <person name="Mikheyev A.S."/>
        </authorList>
    </citation>
    <scope>NUCLEOTIDE SEQUENCE [LARGE SCALE GENOMIC DNA]</scope>
    <source>
        <strain evidence="1">Daus_M_001</strain>
        <tissue evidence="1">Leg muscle</tissue>
    </source>
</reference>
<name>A0ABQ9I4L7_9NEOP</name>
<accession>A0ABQ9I4L7</accession>